<evidence type="ECO:0000313" key="1">
    <source>
        <dbReference type="EMBL" id="KAJ8297975.1"/>
    </source>
</evidence>
<proteinExistence type="predicted"/>
<gene>
    <name evidence="1" type="ORF">KUTeg_024506</name>
</gene>
<accession>A0ABQ9E374</accession>
<evidence type="ECO:0000313" key="2">
    <source>
        <dbReference type="Proteomes" id="UP001217089"/>
    </source>
</evidence>
<sequence>MKTSMRQIYVMMLEIGGRRRMRLAYLQLIESKCVLFARLFIKRYKFRQRMAYTMWEALIASINSKSISYLLTKTGT</sequence>
<dbReference type="Proteomes" id="UP001217089">
    <property type="component" value="Unassembled WGS sequence"/>
</dbReference>
<reference evidence="1 2" key="1">
    <citation type="submission" date="2022-12" db="EMBL/GenBank/DDBJ databases">
        <title>Chromosome-level genome of Tegillarca granosa.</title>
        <authorList>
            <person name="Kim J."/>
        </authorList>
    </citation>
    <scope>NUCLEOTIDE SEQUENCE [LARGE SCALE GENOMIC DNA]</scope>
    <source>
        <strain evidence="1">Teg-2019</strain>
        <tissue evidence="1">Adductor muscle</tissue>
    </source>
</reference>
<keyword evidence="2" id="KW-1185">Reference proteome</keyword>
<comment type="caution">
    <text evidence="1">The sequence shown here is derived from an EMBL/GenBank/DDBJ whole genome shotgun (WGS) entry which is preliminary data.</text>
</comment>
<dbReference type="EMBL" id="JARBDR010000923">
    <property type="protein sequence ID" value="KAJ8297975.1"/>
    <property type="molecule type" value="Genomic_DNA"/>
</dbReference>
<protein>
    <submittedName>
        <fullName evidence="1">Uncharacterized protein</fullName>
    </submittedName>
</protein>
<organism evidence="1 2">
    <name type="scientific">Tegillarca granosa</name>
    <name type="common">Malaysian cockle</name>
    <name type="synonym">Anadara granosa</name>
    <dbReference type="NCBI Taxonomy" id="220873"/>
    <lineage>
        <taxon>Eukaryota</taxon>
        <taxon>Metazoa</taxon>
        <taxon>Spiralia</taxon>
        <taxon>Lophotrochozoa</taxon>
        <taxon>Mollusca</taxon>
        <taxon>Bivalvia</taxon>
        <taxon>Autobranchia</taxon>
        <taxon>Pteriomorphia</taxon>
        <taxon>Arcoida</taxon>
        <taxon>Arcoidea</taxon>
        <taxon>Arcidae</taxon>
        <taxon>Tegillarca</taxon>
    </lineage>
</organism>
<name>A0ABQ9E374_TEGGR</name>